<dbReference type="Pfam" id="PF13520">
    <property type="entry name" value="AA_permease_2"/>
    <property type="match status" value="1"/>
</dbReference>
<dbReference type="Gene3D" id="1.20.1740.10">
    <property type="entry name" value="Amino acid/polyamine transporter I"/>
    <property type="match status" value="1"/>
</dbReference>
<dbReference type="GO" id="GO:0015171">
    <property type="term" value="F:amino acid transmembrane transporter activity"/>
    <property type="evidence" value="ECO:0007669"/>
    <property type="project" value="TreeGrafter"/>
</dbReference>
<feature type="transmembrane region" description="Helical" evidence="5">
    <location>
        <begin position="104"/>
        <end position="127"/>
    </location>
</feature>
<evidence type="ECO:0000259" key="6">
    <source>
        <dbReference type="Pfam" id="PF13906"/>
    </source>
</evidence>
<organism evidence="7">
    <name type="scientific">Mucochytrium quahogii</name>
    <dbReference type="NCBI Taxonomy" id="96639"/>
    <lineage>
        <taxon>Eukaryota</taxon>
        <taxon>Sar</taxon>
        <taxon>Stramenopiles</taxon>
        <taxon>Bigyra</taxon>
        <taxon>Labyrinthulomycetes</taxon>
        <taxon>Thraustochytrida</taxon>
        <taxon>Thraustochytriidae</taxon>
        <taxon>Mucochytrium</taxon>
    </lineage>
</organism>
<dbReference type="GO" id="GO:0016020">
    <property type="term" value="C:membrane"/>
    <property type="evidence" value="ECO:0007669"/>
    <property type="project" value="UniProtKB-SubCell"/>
</dbReference>
<feature type="transmembrane region" description="Helical" evidence="5">
    <location>
        <begin position="36"/>
        <end position="59"/>
    </location>
</feature>
<feature type="transmembrane region" description="Helical" evidence="5">
    <location>
        <begin position="375"/>
        <end position="396"/>
    </location>
</feature>
<evidence type="ECO:0000256" key="5">
    <source>
        <dbReference type="SAM" id="Phobius"/>
    </source>
</evidence>
<feature type="domain" description="Cationic amino acid transporter C-terminal" evidence="6">
    <location>
        <begin position="487"/>
        <end position="536"/>
    </location>
</feature>
<dbReference type="PANTHER" id="PTHR43243:SF82">
    <property type="entry name" value="CATIONIC AMINO ACID TRANSPORTER C-TERMINAL DOMAIN-CONTAINING PROTEIN"/>
    <property type="match status" value="1"/>
</dbReference>
<keyword evidence="2 5" id="KW-0812">Transmembrane</keyword>
<keyword evidence="4 5" id="KW-0472">Membrane</keyword>
<evidence type="ECO:0000256" key="2">
    <source>
        <dbReference type="ARBA" id="ARBA00022692"/>
    </source>
</evidence>
<protein>
    <recommendedName>
        <fullName evidence="6">Cationic amino acid transporter C-terminal domain-containing protein</fullName>
    </recommendedName>
</protein>
<feature type="transmembrane region" description="Helical" evidence="5">
    <location>
        <begin position="326"/>
        <end position="349"/>
    </location>
</feature>
<feature type="transmembrane region" description="Helical" evidence="5">
    <location>
        <begin position="487"/>
        <end position="506"/>
    </location>
</feature>
<gene>
    <name evidence="7" type="ORF">QSP1433_LOCUS6545</name>
</gene>
<feature type="transmembrane region" description="Helical" evidence="5">
    <location>
        <begin position="167"/>
        <end position="187"/>
    </location>
</feature>
<feature type="transmembrane region" description="Helical" evidence="5">
    <location>
        <begin position="512"/>
        <end position="532"/>
    </location>
</feature>
<dbReference type="AlphaFoldDB" id="A0A7S2RSK6"/>
<dbReference type="PANTHER" id="PTHR43243">
    <property type="entry name" value="INNER MEMBRANE TRANSPORTER YGJI-RELATED"/>
    <property type="match status" value="1"/>
</dbReference>
<feature type="transmembrane region" description="Helical" evidence="5">
    <location>
        <begin position="402"/>
        <end position="419"/>
    </location>
</feature>
<sequence>MSFPHLVRFAKAKVFYKKPLDIFEDEYAKDQLGRNYGFWSLVSIGLGGTIGSGVFVLSGEVASTTAGPASSLSYLIAGFICTITALSYGELSAILLCPGGVYNYSYYALGEMYALVAAWMITLSYGVSGSAVCRSWGDKLSYWVVANEWVEPDAHGNTWINSLGGSIVNPGALFISVVTLIPVLSGIKIAKDVVNALVILKVGLVLFVIFAGAAYASAENLIPFVPPPHTLHNGTYDGDFEGGANGVFIGAIMCFFAMIGFDETAAMTADARNPKRDIPLAIVAVISITTVLYVAAAVVLTGMVPYDQLDHSEGFGSAFKAVGALWAMQITVIGEIIVLPTVTLVCYIVQLRVNFAASRDGHLPPIFARLNSRGVLFQGGLITGTILTLVAAFVDFKYLNDLISAGVLLSFIMANASLVQARTEFKSGLETFLIVLLSAILGLLINKTDLENNMAAFSFTLIVSFSILAINCWMLYKYDFTSTSPTFAVPFVPVLPTFSIFINWFLMTQLSWVGLFSLVGYTLLAFVCYFAYGFCNSKKFVKSEVSAQQVEDSFISDSLRI</sequence>
<feature type="transmembrane region" description="Helical" evidence="5">
    <location>
        <begin position="282"/>
        <end position="306"/>
    </location>
</feature>
<evidence type="ECO:0000256" key="3">
    <source>
        <dbReference type="ARBA" id="ARBA00022989"/>
    </source>
</evidence>
<dbReference type="PIRSF" id="PIRSF006060">
    <property type="entry name" value="AA_transporter"/>
    <property type="match status" value="1"/>
</dbReference>
<dbReference type="InterPro" id="IPR029485">
    <property type="entry name" value="CAT_C"/>
</dbReference>
<feature type="transmembrane region" description="Helical" evidence="5">
    <location>
        <begin position="194"/>
        <end position="218"/>
    </location>
</feature>
<dbReference type="Pfam" id="PF13906">
    <property type="entry name" value="AA_permease_C"/>
    <property type="match status" value="1"/>
</dbReference>
<dbReference type="EMBL" id="HBHK01010479">
    <property type="protein sequence ID" value="CAD9679436.1"/>
    <property type="molecule type" value="Transcribed_RNA"/>
</dbReference>
<evidence type="ECO:0000256" key="1">
    <source>
        <dbReference type="ARBA" id="ARBA00004141"/>
    </source>
</evidence>
<dbReference type="InterPro" id="IPR002293">
    <property type="entry name" value="AA/rel_permease1"/>
</dbReference>
<comment type="subcellular location">
    <subcellularLocation>
        <location evidence="1">Membrane</location>
        <topology evidence="1">Multi-pass membrane protein</topology>
    </subcellularLocation>
</comment>
<keyword evidence="3 5" id="KW-1133">Transmembrane helix</keyword>
<evidence type="ECO:0000313" key="7">
    <source>
        <dbReference type="EMBL" id="CAD9679436.1"/>
    </source>
</evidence>
<feature type="transmembrane region" description="Helical" evidence="5">
    <location>
        <begin position="71"/>
        <end position="97"/>
    </location>
</feature>
<accession>A0A7S2RSK6</accession>
<evidence type="ECO:0000256" key="4">
    <source>
        <dbReference type="ARBA" id="ARBA00023136"/>
    </source>
</evidence>
<reference evidence="7" key="1">
    <citation type="submission" date="2021-01" db="EMBL/GenBank/DDBJ databases">
        <authorList>
            <person name="Corre E."/>
            <person name="Pelletier E."/>
            <person name="Niang G."/>
            <person name="Scheremetjew M."/>
            <person name="Finn R."/>
            <person name="Kale V."/>
            <person name="Holt S."/>
            <person name="Cochrane G."/>
            <person name="Meng A."/>
            <person name="Brown T."/>
            <person name="Cohen L."/>
        </authorList>
    </citation>
    <scope>NUCLEOTIDE SEQUENCE</scope>
    <source>
        <strain evidence="7">NY070348D</strain>
    </source>
</reference>
<feature type="transmembrane region" description="Helical" evidence="5">
    <location>
        <begin position="431"/>
        <end position="448"/>
    </location>
</feature>
<proteinExistence type="predicted"/>
<name>A0A7S2RSK6_9STRA</name>
<feature type="transmembrane region" description="Helical" evidence="5">
    <location>
        <begin position="243"/>
        <end position="261"/>
    </location>
</feature>
<feature type="transmembrane region" description="Helical" evidence="5">
    <location>
        <begin position="454"/>
        <end position="475"/>
    </location>
</feature>